<keyword evidence="3" id="KW-1185">Reference proteome</keyword>
<dbReference type="PANTHER" id="PTHR43881">
    <property type="entry name" value="GAMMA-GLUTAMYLTRANSPEPTIDASE (AFU_ORTHOLOGUE AFUA_4G13580)"/>
    <property type="match status" value="1"/>
</dbReference>
<dbReference type="InterPro" id="IPR029055">
    <property type="entry name" value="Ntn_hydrolases_N"/>
</dbReference>
<dbReference type="PRINTS" id="PR01210">
    <property type="entry name" value="GGTRANSPTASE"/>
</dbReference>
<dbReference type="Pfam" id="PF01019">
    <property type="entry name" value="G_glu_transpept"/>
    <property type="match status" value="1"/>
</dbReference>
<dbReference type="Gene3D" id="1.10.246.130">
    <property type="match status" value="1"/>
</dbReference>
<dbReference type="InterPro" id="IPR043138">
    <property type="entry name" value="GGT_lsub"/>
</dbReference>
<organism evidence="2 3">
    <name type="scientific">Verticiella sediminum</name>
    <dbReference type="NCBI Taxonomy" id="1247510"/>
    <lineage>
        <taxon>Bacteria</taxon>
        <taxon>Pseudomonadati</taxon>
        <taxon>Pseudomonadota</taxon>
        <taxon>Betaproteobacteria</taxon>
        <taxon>Burkholderiales</taxon>
        <taxon>Alcaligenaceae</taxon>
        <taxon>Verticiella</taxon>
    </lineage>
</organism>
<dbReference type="AlphaFoldDB" id="A0A556A5Y3"/>
<dbReference type="OrthoDB" id="5297205at2"/>
<feature type="region of interest" description="Disordered" evidence="1">
    <location>
        <begin position="414"/>
        <end position="440"/>
    </location>
</feature>
<dbReference type="Proteomes" id="UP000318405">
    <property type="component" value="Unassembled WGS sequence"/>
</dbReference>
<dbReference type="InterPro" id="IPR043137">
    <property type="entry name" value="GGT_ssub_C"/>
</dbReference>
<proteinExistence type="predicted"/>
<comment type="caution">
    <text evidence="2">The sequence shown here is derived from an EMBL/GenBank/DDBJ whole genome shotgun (WGS) entry which is preliminary data.</text>
</comment>
<dbReference type="InterPro" id="IPR052896">
    <property type="entry name" value="GGT-like_enzyme"/>
</dbReference>
<gene>
    <name evidence="2" type="ORF">FOZ76_27310</name>
</gene>
<protein>
    <submittedName>
        <fullName evidence="2">Gamma-glutamyltransferase family protein</fullName>
    </submittedName>
</protein>
<dbReference type="EMBL" id="VLTJ01000046">
    <property type="protein sequence ID" value="TSH88295.1"/>
    <property type="molecule type" value="Genomic_DNA"/>
</dbReference>
<dbReference type="PANTHER" id="PTHR43881:SF1">
    <property type="entry name" value="GAMMA-GLUTAMYLTRANSPEPTIDASE (AFU_ORTHOLOGUE AFUA_4G13580)"/>
    <property type="match status" value="1"/>
</dbReference>
<dbReference type="RefSeq" id="WP_143951462.1">
    <property type="nucleotide sequence ID" value="NZ_BAABMB010000001.1"/>
</dbReference>
<dbReference type="Gene3D" id="3.60.20.40">
    <property type="match status" value="1"/>
</dbReference>
<dbReference type="GO" id="GO:0016740">
    <property type="term" value="F:transferase activity"/>
    <property type="evidence" value="ECO:0007669"/>
    <property type="project" value="UniProtKB-KW"/>
</dbReference>
<accession>A0A556A5Y3</accession>
<feature type="compositionally biased region" description="Polar residues" evidence="1">
    <location>
        <begin position="416"/>
        <end position="430"/>
    </location>
</feature>
<keyword evidence="2" id="KW-0808">Transferase</keyword>
<evidence type="ECO:0000313" key="3">
    <source>
        <dbReference type="Proteomes" id="UP000318405"/>
    </source>
</evidence>
<evidence type="ECO:0000256" key="1">
    <source>
        <dbReference type="SAM" id="MobiDB-lite"/>
    </source>
</evidence>
<reference evidence="2 3" key="1">
    <citation type="submission" date="2019-07" db="EMBL/GenBank/DDBJ databases">
        <title>Qingshengfaniella alkalisoli gen. nov., sp. nov., isolated from saline soil.</title>
        <authorList>
            <person name="Xu L."/>
            <person name="Huang X.-X."/>
            <person name="Sun J.-Q."/>
        </authorList>
    </citation>
    <scope>NUCLEOTIDE SEQUENCE [LARGE SCALE GENOMIC DNA]</scope>
    <source>
        <strain evidence="2 3">DSM 27279</strain>
    </source>
</reference>
<name>A0A556A5Y3_9BURK</name>
<evidence type="ECO:0000313" key="2">
    <source>
        <dbReference type="EMBL" id="TSH88295.1"/>
    </source>
</evidence>
<dbReference type="SUPFAM" id="SSF56235">
    <property type="entry name" value="N-terminal nucleophile aminohydrolases (Ntn hydrolases)"/>
    <property type="match status" value="1"/>
</dbReference>
<sequence length="571" mass="61000">MSVDSIGNALTQRTVSASGAALSRPLITGTRHAVCAGHPLAAQAAFRILEAGGNAVDAGAAAGMVLSVVQSDVVNFAGVAPMLVYSAQTRTVREIAGLGYWPKSMAPNYFAKHHGGTIPHGVLRTVIPAAPDAWITALAEFGTMTFSEVADEAIRLARDGFIMYPLMSDIISAFEAEYARWPSNAQIYLPDGRPPKPGELFVQRDLARTIQYMAHAERAAGGSRVKGLRAARDAFYKGDIAAAILKYHRENGGLLTAEDLDGYHTPVGDPVRAAFDGYDIYTAQPWCQGPCLVEMLRIADALRVGEQAHNCVAYIHLLAEAMKAAFVDRHRYFGDPAHVHVPLDDLLSAEHASRRARAISAERATEPWTEAGTESIALDTSYVCVVDRHGNAISATPSDVSMDTPVIPGTGICPSSRGSQSWADPAQASSVAPGKRPRLTPSPAMAIFSDGTLMPLGTPGGDVQLQAMAQVLLNITAFGMDPQQAVDAPRFATYDFPDSFEPHASLPGRLTVEADIGQETIDALKSLGHDALPWPERTWRAGAVCLIQHDPNRAVQLAAADPRRPSYAIAR</sequence>